<gene>
    <name evidence="7" type="ORF">MNKW57_14170</name>
</gene>
<comment type="pathway">
    <text evidence="1">Lipid metabolism; fatty acid beta-oxidation.</text>
</comment>
<accession>A0ABQ6LYE2</accession>
<evidence type="ECO:0000256" key="2">
    <source>
        <dbReference type="ARBA" id="ARBA00005254"/>
    </source>
</evidence>
<evidence type="ECO:0000256" key="3">
    <source>
        <dbReference type="ARBA" id="ARBA00022832"/>
    </source>
</evidence>
<keyword evidence="8" id="KW-1185">Reference proteome</keyword>
<dbReference type="InterPro" id="IPR018376">
    <property type="entry name" value="Enoyl-CoA_hyd/isom_CS"/>
</dbReference>
<sequence length="276" mass="30145">MSLPQILPELTTLQVTLDEGVAIVTLDRADKANAMSQSMWEELEQVFRWLDEAAEVRVVILQANGRNFCAGMDLMLLASAPAEFGEDIGRNAEALRRKILWFQTVLSGIERCRKPVLAAIHGKCLGGAIDMITCCDMRYCTEDASFAVKETEIGMAADVGTLQRLPKLIGDGIARELCYTARELGGADAERIGLVNRTFGTQEALFEGVLDIARTIARHSPLAVRGTKEMILYSRDHSVADSLNYVATWNAAALMSGDLQKSLEAKLTGAAVTYED</sequence>
<dbReference type="PANTHER" id="PTHR43149:SF1">
    <property type="entry name" value="DELTA(3,5)-DELTA(2,4)-DIENOYL-COA ISOMERASE, MITOCHONDRIAL"/>
    <property type="match status" value="1"/>
</dbReference>
<dbReference type="Gene3D" id="3.90.226.10">
    <property type="entry name" value="2-enoyl-CoA Hydratase, Chain A, domain 1"/>
    <property type="match status" value="1"/>
</dbReference>
<name>A0ABQ6LYE2_9GAMM</name>
<reference evidence="7 8" key="1">
    <citation type="submission" date="2023-04" db="EMBL/GenBank/DDBJ databases">
        <title>Marinobulbifer ophiurae gen. nov., sp. Nov., isolate from tissue of brittle star Ophioplocus japonicus.</title>
        <authorList>
            <person name="Kawano K."/>
            <person name="Sawayama S."/>
            <person name="Nakagawa S."/>
        </authorList>
    </citation>
    <scope>NUCLEOTIDE SEQUENCE [LARGE SCALE GENOMIC DNA]</scope>
    <source>
        <strain evidence="7 8">NKW57</strain>
    </source>
</reference>
<organism evidence="7 8">
    <name type="scientific">Biformimicrobium ophioploci</name>
    <dbReference type="NCBI Taxonomy" id="3036711"/>
    <lineage>
        <taxon>Bacteria</taxon>
        <taxon>Pseudomonadati</taxon>
        <taxon>Pseudomonadota</taxon>
        <taxon>Gammaproteobacteria</taxon>
        <taxon>Cellvibrionales</taxon>
        <taxon>Microbulbiferaceae</taxon>
        <taxon>Biformimicrobium</taxon>
    </lineage>
</organism>
<dbReference type="NCBIfam" id="NF004794">
    <property type="entry name" value="PRK06142.1"/>
    <property type="match status" value="1"/>
</dbReference>
<keyword evidence="5" id="KW-0413">Isomerase</keyword>
<evidence type="ECO:0000313" key="8">
    <source>
        <dbReference type="Proteomes" id="UP001224392"/>
    </source>
</evidence>
<dbReference type="InterPro" id="IPR045002">
    <property type="entry name" value="Ech1-like"/>
</dbReference>
<comment type="caution">
    <text evidence="7">The sequence shown here is derived from an EMBL/GenBank/DDBJ whole genome shotgun (WGS) entry which is preliminary data.</text>
</comment>
<protein>
    <submittedName>
        <fullName evidence="7">Crotonase/enoyl-CoA hydratase family protein</fullName>
    </submittedName>
</protein>
<dbReference type="Pfam" id="PF00378">
    <property type="entry name" value="ECH_1"/>
    <property type="match status" value="1"/>
</dbReference>
<dbReference type="Gene3D" id="1.10.12.10">
    <property type="entry name" value="Lyase 2-enoyl-coa Hydratase, Chain A, domain 2"/>
    <property type="match status" value="1"/>
</dbReference>
<dbReference type="PROSITE" id="PS00166">
    <property type="entry name" value="ENOYL_COA_HYDRATASE"/>
    <property type="match status" value="1"/>
</dbReference>
<evidence type="ECO:0000256" key="1">
    <source>
        <dbReference type="ARBA" id="ARBA00005005"/>
    </source>
</evidence>
<evidence type="ECO:0000256" key="5">
    <source>
        <dbReference type="ARBA" id="ARBA00023235"/>
    </source>
</evidence>
<dbReference type="InterPro" id="IPR029045">
    <property type="entry name" value="ClpP/crotonase-like_dom_sf"/>
</dbReference>
<dbReference type="CDD" id="cd06558">
    <property type="entry name" value="crotonase-like"/>
    <property type="match status" value="1"/>
</dbReference>
<dbReference type="RefSeq" id="WP_285763736.1">
    <property type="nucleotide sequence ID" value="NZ_BSYJ01000003.1"/>
</dbReference>
<dbReference type="SUPFAM" id="SSF52096">
    <property type="entry name" value="ClpP/crotonase"/>
    <property type="match status" value="1"/>
</dbReference>
<keyword evidence="4" id="KW-0443">Lipid metabolism</keyword>
<evidence type="ECO:0000313" key="7">
    <source>
        <dbReference type="EMBL" id="GMG87096.1"/>
    </source>
</evidence>
<dbReference type="Proteomes" id="UP001224392">
    <property type="component" value="Unassembled WGS sequence"/>
</dbReference>
<evidence type="ECO:0000256" key="6">
    <source>
        <dbReference type="RuleBase" id="RU003707"/>
    </source>
</evidence>
<proteinExistence type="inferred from homology"/>
<keyword evidence="3" id="KW-0276">Fatty acid metabolism</keyword>
<dbReference type="EMBL" id="BSYJ01000003">
    <property type="protein sequence ID" value="GMG87096.1"/>
    <property type="molecule type" value="Genomic_DNA"/>
</dbReference>
<dbReference type="PANTHER" id="PTHR43149">
    <property type="entry name" value="ENOYL-COA HYDRATASE"/>
    <property type="match status" value="1"/>
</dbReference>
<evidence type="ECO:0000256" key="4">
    <source>
        <dbReference type="ARBA" id="ARBA00023098"/>
    </source>
</evidence>
<dbReference type="InterPro" id="IPR014748">
    <property type="entry name" value="Enoyl-CoA_hydra_C"/>
</dbReference>
<dbReference type="InterPro" id="IPR001753">
    <property type="entry name" value="Enoyl-CoA_hydra/iso"/>
</dbReference>
<comment type="similarity">
    <text evidence="2 6">Belongs to the enoyl-CoA hydratase/isomerase family.</text>
</comment>